<dbReference type="CDD" id="cd05568">
    <property type="entry name" value="PTS_IIB_bgl_like"/>
    <property type="match status" value="1"/>
</dbReference>
<proteinExistence type="predicted"/>
<dbReference type="Proteomes" id="UP000095743">
    <property type="component" value="Chromosome"/>
</dbReference>
<organism evidence="9 10">
    <name type="scientific">Geosporobacter ferrireducens</name>
    <dbReference type="NCBI Taxonomy" id="1424294"/>
    <lineage>
        <taxon>Bacteria</taxon>
        <taxon>Bacillati</taxon>
        <taxon>Bacillota</taxon>
        <taxon>Clostridia</taxon>
        <taxon>Peptostreptococcales</taxon>
        <taxon>Thermotaleaceae</taxon>
        <taxon>Geosporobacter</taxon>
    </lineage>
</organism>
<name>A0A1D8GKY6_9FIRM</name>
<dbReference type="SUPFAM" id="SSF52794">
    <property type="entry name" value="PTS system IIB component-like"/>
    <property type="match status" value="1"/>
</dbReference>
<dbReference type="GO" id="GO:0006355">
    <property type="term" value="P:regulation of DNA-templated transcription"/>
    <property type="evidence" value="ECO:0007669"/>
    <property type="project" value="InterPro"/>
</dbReference>
<dbReference type="OrthoDB" id="3175596at2"/>
<dbReference type="InterPro" id="IPR016152">
    <property type="entry name" value="PTrfase/Anion_transptr"/>
</dbReference>
<dbReference type="Pfam" id="PF00359">
    <property type="entry name" value="PTS_EIIA_2"/>
    <property type="match status" value="1"/>
</dbReference>
<protein>
    <submittedName>
        <fullName evidence="9">Uncharacterized protein</fullName>
    </submittedName>
</protein>
<dbReference type="SUPFAM" id="SSF63520">
    <property type="entry name" value="PTS-regulatory domain, PRD"/>
    <property type="match status" value="2"/>
</dbReference>
<dbReference type="InterPro" id="IPR013011">
    <property type="entry name" value="PTS_EIIB_2"/>
</dbReference>
<keyword evidence="2" id="KW-0677">Repeat</keyword>
<dbReference type="Gene3D" id="1.10.10.10">
    <property type="entry name" value="Winged helix-like DNA-binding domain superfamily/Winged helix DNA-binding domain"/>
    <property type="match status" value="1"/>
</dbReference>
<sequence length="703" mass="81224">MNISSRTKQIIQILCRQNDYTTIETIGNQLEVSSRTILRELTFVEKWLSANGHALETKKGTGIRLSGGNKAREDILALLQNEKVEKSFTPEERQNVMLSELLLNKEITKLYYFTRMFHVTEGTLTHDLDKIEERLRKYQLDLIRKPGLGILIEGSEKNKRRAVTDIFYENAGQTQVLNSMRKRTVKDSSERYSSKNIPQNPIYHFLNPAVIDNLEILTRKIEKQLGYQLADDAYSALIIHLAIALQRIRNNERITMDEQILQQLRSTKEFSIAEELAQAIESALNVEIPLAEIGYITMHLKGSKGRNLFYNNEKSITEDFKLVRLAKKMVHVAELETGCYLAENDKLLIGLVQHLGPALNRMKLNLDIRNPLLEEIRKFYPKIFETAKRCVTVLEEQEKIKVPESEIAYIAMHLGAVIEQKKKERQIKYRVAVACTSGIGASRLLSSRIEKEFSNLDIVDLISIINIHEENLTEAGIDFIVSTSYIPDCKIPFIIVNPLLNHEDQKKLEKFISNFHYKQKENKISKQSGILLKEKFEMLSICNQRILQILEHFRLLEELDVKDVDSLIQEICIEFVDNTEERTRLYTDLKNREQLGSTLLKQKEIMLLHCRTSTVKELHFTVFRLQKPIYTRGMNGETERIQAGTVMLAPYDAEKIGLEVLSEITKGLVENDHFSSSIIEGEREEIYNDLSLILGRFYQQKMM</sequence>
<keyword evidence="3" id="KW-0805">Transcription regulation</keyword>
<dbReference type="Pfam" id="PF08279">
    <property type="entry name" value="HTH_11"/>
    <property type="match status" value="1"/>
</dbReference>
<dbReference type="PANTHER" id="PTHR30185">
    <property type="entry name" value="CRYPTIC BETA-GLUCOSIDE BGL OPERON ANTITERMINATOR"/>
    <property type="match status" value="1"/>
</dbReference>
<dbReference type="InterPro" id="IPR011608">
    <property type="entry name" value="PRD"/>
</dbReference>
<evidence type="ECO:0000313" key="9">
    <source>
        <dbReference type="EMBL" id="AOT71562.1"/>
    </source>
</evidence>
<keyword evidence="10" id="KW-1185">Reference proteome</keyword>
<feature type="domain" description="PRD" evidence="8">
    <location>
        <begin position="317"/>
        <end position="424"/>
    </location>
</feature>
<evidence type="ECO:0000256" key="2">
    <source>
        <dbReference type="ARBA" id="ARBA00022737"/>
    </source>
</evidence>
<dbReference type="SUPFAM" id="SSF55804">
    <property type="entry name" value="Phoshotransferase/anion transport protein"/>
    <property type="match status" value="1"/>
</dbReference>
<keyword evidence="5" id="KW-0804">Transcription</keyword>
<evidence type="ECO:0000259" key="7">
    <source>
        <dbReference type="PROSITE" id="PS51099"/>
    </source>
</evidence>
<dbReference type="InterPro" id="IPR050661">
    <property type="entry name" value="BglG_antiterminators"/>
</dbReference>
<dbReference type="Gene3D" id="3.40.930.10">
    <property type="entry name" value="Mannitol-specific EII, Chain A"/>
    <property type="match status" value="1"/>
</dbReference>
<dbReference type="InterPro" id="IPR013196">
    <property type="entry name" value="HTH_11"/>
</dbReference>
<dbReference type="Pfam" id="PF00874">
    <property type="entry name" value="PRD"/>
    <property type="match status" value="2"/>
</dbReference>
<reference evidence="9 10" key="1">
    <citation type="submission" date="2016-09" db="EMBL/GenBank/DDBJ databases">
        <title>Genomic analysis reveals versatility of anaerobic energy metabolism of Geosporobacter ferrireducens IRF9 of phylum Firmicutes.</title>
        <authorList>
            <person name="Kim S.-J."/>
        </authorList>
    </citation>
    <scope>NUCLEOTIDE SEQUENCE [LARGE SCALE GENOMIC DNA]</scope>
    <source>
        <strain evidence="9 10">IRF9</strain>
    </source>
</reference>
<dbReference type="PROSITE" id="PS51094">
    <property type="entry name" value="PTS_EIIA_TYPE_2"/>
    <property type="match status" value="1"/>
</dbReference>
<dbReference type="PROSITE" id="PS51099">
    <property type="entry name" value="PTS_EIIB_TYPE_2"/>
    <property type="match status" value="1"/>
</dbReference>
<evidence type="ECO:0000256" key="1">
    <source>
        <dbReference type="ARBA" id="ARBA00022679"/>
    </source>
</evidence>
<dbReference type="PROSITE" id="PS51372">
    <property type="entry name" value="PRD_2"/>
    <property type="match status" value="2"/>
</dbReference>
<dbReference type="AlphaFoldDB" id="A0A1D8GKY6"/>
<dbReference type="Pfam" id="PF05043">
    <property type="entry name" value="Mga"/>
    <property type="match status" value="1"/>
</dbReference>
<dbReference type="InterPro" id="IPR007737">
    <property type="entry name" value="Mga_HTH"/>
</dbReference>
<dbReference type="Gene3D" id="1.10.1790.10">
    <property type="entry name" value="PRD domain"/>
    <property type="match status" value="2"/>
</dbReference>
<dbReference type="InterPro" id="IPR036634">
    <property type="entry name" value="PRD_sf"/>
</dbReference>
<dbReference type="InterPro" id="IPR036095">
    <property type="entry name" value="PTS_EIIB-like_sf"/>
</dbReference>
<feature type="domain" description="PTS EIIA type-2" evidence="6">
    <location>
        <begin position="548"/>
        <end position="693"/>
    </location>
</feature>
<gene>
    <name evidence="9" type="ORF">Gferi_19700</name>
</gene>
<dbReference type="InterPro" id="IPR002178">
    <property type="entry name" value="PTS_EIIA_type-2_dom"/>
</dbReference>
<evidence type="ECO:0000256" key="5">
    <source>
        <dbReference type="ARBA" id="ARBA00023163"/>
    </source>
</evidence>
<dbReference type="KEGG" id="gfe:Gferi_19700"/>
<dbReference type="STRING" id="1424294.Gferi_19700"/>
<dbReference type="GO" id="GO:0008982">
    <property type="term" value="F:protein-N(PI)-phosphohistidine-sugar phosphotransferase activity"/>
    <property type="evidence" value="ECO:0007669"/>
    <property type="project" value="InterPro"/>
</dbReference>
<evidence type="ECO:0000313" key="10">
    <source>
        <dbReference type="Proteomes" id="UP000095743"/>
    </source>
</evidence>
<evidence type="ECO:0000256" key="3">
    <source>
        <dbReference type="ARBA" id="ARBA00023015"/>
    </source>
</evidence>
<accession>A0A1D8GKY6</accession>
<dbReference type="GO" id="GO:0009401">
    <property type="term" value="P:phosphoenolpyruvate-dependent sugar phosphotransferase system"/>
    <property type="evidence" value="ECO:0007669"/>
    <property type="project" value="InterPro"/>
</dbReference>
<dbReference type="InterPro" id="IPR036388">
    <property type="entry name" value="WH-like_DNA-bd_sf"/>
</dbReference>
<feature type="domain" description="PRD" evidence="8">
    <location>
        <begin position="205"/>
        <end position="310"/>
    </location>
</feature>
<dbReference type="PANTHER" id="PTHR30185:SF18">
    <property type="entry name" value="TRANSCRIPTIONAL REGULATOR MTLR"/>
    <property type="match status" value="1"/>
</dbReference>
<dbReference type="Gene3D" id="3.40.50.2300">
    <property type="match status" value="1"/>
</dbReference>
<keyword evidence="1" id="KW-0808">Transferase</keyword>
<evidence type="ECO:0000259" key="6">
    <source>
        <dbReference type="PROSITE" id="PS51094"/>
    </source>
</evidence>
<dbReference type="RefSeq" id="WP_069979534.1">
    <property type="nucleotide sequence ID" value="NZ_CP017269.1"/>
</dbReference>
<feature type="domain" description="PTS EIIB type-2" evidence="7">
    <location>
        <begin position="429"/>
        <end position="520"/>
    </location>
</feature>
<dbReference type="EMBL" id="CP017269">
    <property type="protein sequence ID" value="AOT71562.1"/>
    <property type="molecule type" value="Genomic_DNA"/>
</dbReference>
<evidence type="ECO:0000256" key="4">
    <source>
        <dbReference type="ARBA" id="ARBA00023159"/>
    </source>
</evidence>
<evidence type="ECO:0000259" key="8">
    <source>
        <dbReference type="PROSITE" id="PS51372"/>
    </source>
</evidence>
<keyword evidence="4" id="KW-0010">Activator</keyword>